<evidence type="ECO:0000256" key="10">
    <source>
        <dbReference type="RuleBase" id="RU003826"/>
    </source>
</evidence>
<evidence type="ECO:0000256" key="11">
    <source>
        <dbReference type="RuleBase" id="RU004253"/>
    </source>
</evidence>
<dbReference type="OrthoDB" id="9810880at2"/>
<evidence type="ECO:0000256" key="6">
    <source>
        <dbReference type="ARBA" id="ARBA00047334"/>
    </source>
</evidence>
<feature type="binding site" evidence="9">
    <location>
        <position position="90"/>
    </location>
    <ligand>
        <name>Mg(2+)</name>
        <dbReference type="ChEBI" id="CHEBI:18420"/>
    </ligand>
</feature>
<evidence type="ECO:0000259" key="12">
    <source>
        <dbReference type="Pfam" id="PF02581"/>
    </source>
</evidence>
<comment type="caution">
    <text evidence="13">The sequence shown here is derived from an EMBL/GenBank/DDBJ whole genome shotgun (WGS) entry which is preliminary data.</text>
</comment>
<comment type="catalytic activity">
    <reaction evidence="7 9 10">
        <text>2-(2-carboxy-4-methylthiazol-5-yl)ethyl phosphate + 4-amino-2-methyl-5-(diphosphooxymethyl)pyrimidine + 2 H(+) = thiamine phosphate + CO2 + diphosphate</text>
        <dbReference type="Rhea" id="RHEA:47848"/>
        <dbReference type="ChEBI" id="CHEBI:15378"/>
        <dbReference type="ChEBI" id="CHEBI:16526"/>
        <dbReference type="ChEBI" id="CHEBI:33019"/>
        <dbReference type="ChEBI" id="CHEBI:37575"/>
        <dbReference type="ChEBI" id="CHEBI:57841"/>
        <dbReference type="ChEBI" id="CHEBI:62890"/>
        <dbReference type="EC" id="2.5.1.3"/>
    </reaction>
</comment>
<dbReference type="EC" id="2.5.1.3" evidence="9"/>
<comment type="similarity">
    <text evidence="9 10">Belongs to the thiamine-phosphate synthase family.</text>
</comment>
<dbReference type="PANTHER" id="PTHR20857:SF23">
    <property type="entry name" value="THIAMINE BIOSYNTHETIC BIFUNCTIONAL ENZYME"/>
    <property type="match status" value="1"/>
</dbReference>
<evidence type="ECO:0000313" key="14">
    <source>
        <dbReference type="Proteomes" id="UP000054773"/>
    </source>
</evidence>
<comment type="caution">
    <text evidence="9">Lacks conserved residue(s) required for the propagation of feature annotation.</text>
</comment>
<evidence type="ECO:0000256" key="1">
    <source>
        <dbReference type="ARBA" id="ARBA00005165"/>
    </source>
</evidence>
<feature type="domain" description="Thiamine phosphate synthase/TenI" evidence="12">
    <location>
        <begin position="8"/>
        <end position="189"/>
    </location>
</feature>
<comment type="pathway">
    <text evidence="1 9 11">Cofactor biosynthesis; thiamine diphosphate biosynthesis; thiamine phosphate from 4-amino-2-methyl-5-diphosphomethylpyrimidine and 4-methyl-5-(2-phosphoethyl)-thiazole: step 1/1.</text>
</comment>
<dbReference type="UniPathway" id="UPA00060">
    <property type="reaction ID" value="UER00141"/>
</dbReference>
<dbReference type="Proteomes" id="UP000054773">
    <property type="component" value="Unassembled WGS sequence"/>
</dbReference>
<feature type="binding site" evidence="9">
    <location>
        <position position="166"/>
    </location>
    <ligand>
        <name>2-[(2R,5Z)-2-carboxy-4-methylthiazol-5(2H)-ylidene]ethyl phosphate</name>
        <dbReference type="ChEBI" id="CHEBI:62899"/>
    </ligand>
</feature>
<comment type="function">
    <text evidence="9">Condenses 4-methyl-5-(beta-hydroxyethyl)thiazole monophosphate (THZ-P) and 2-methyl-4-amino-5-hydroxymethyl pyrimidine pyrophosphate (HMP-PP) to form thiamine monophosphate (TMP).</text>
</comment>
<evidence type="ECO:0000256" key="5">
    <source>
        <dbReference type="ARBA" id="ARBA00022977"/>
    </source>
</evidence>
<dbReference type="Pfam" id="PF02581">
    <property type="entry name" value="TMP-TENI"/>
    <property type="match status" value="1"/>
</dbReference>
<evidence type="ECO:0000313" key="13">
    <source>
        <dbReference type="EMBL" id="KTC98397.1"/>
    </source>
</evidence>
<comment type="cofactor">
    <cofactor evidence="9">
        <name>Mg(2+)</name>
        <dbReference type="ChEBI" id="CHEBI:18420"/>
    </cofactor>
    <text evidence="9">Binds 1 Mg(2+) ion per subunit.</text>
</comment>
<sequence>MAVPFYQLMLVTHRQQTALDDYLHFVETCAKAGITSVQLREKEASADFLFHFAVQLKALLSPLNIPLIINDHVDLALAVDAAGVHLGNSDTCPQKARKQLGHHRIIGLSLESMTDCLTANQTDVDYVAASAVFPTVNKSNIRRHWGLDGLSKLARQSRHPLIGIGGIDESNLNAVMKAGAHGAAMIGAIHNAPDPVAAIQTLRALQH</sequence>
<dbReference type="InterPro" id="IPR013785">
    <property type="entry name" value="Aldolase_TIM"/>
</dbReference>
<evidence type="ECO:0000256" key="2">
    <source>
        <dbReference type="ARBA" id="ARBA00022679"/>
    </source>
</evidence>
<dbReference type="PANTHER" id="PTHR20857">
    <property type="entry name" value="THIAMINE-PHOSPHATE PYROPHOSPHORYLASE"/>
    <property type="match status" value="1"/>
</dbReference>
<keyword evidence="4 9" id="KW-0460">Magnesium</keyword>
<keyword evidence="2 9" id="KW-0808">Transferase</keyword>
<feature type="binding site" evidence="9">
    <location>
        <begin position="38"/>
        <end position="42"/>
    </location>
    <ligand>
        <name>4-amino-2-methyl-5-(diphosphooxymethyl)pyrimidine</name>
        <dbReference type="ChEBI" id="CHEBI:57841"/>
    </ligand>
</feature>
<keyword evidence="13" id="KW-0418">Kinase</keyword>
<feature type="binding site" evidence="9">
    <location>
        <position position="109"/>
    </location>
    <ligand>
        <name>4-amino-2-methyl-5-(diphosphooxymethyl)pyrimidine</name>
        <dbReference type="ChEBI" id="CHEBI:57841"/>
    </ligand>
</feature>
<evidence type="ECO:0000256" key="8">
    <source>
        <dbReference type="ARBA" id="ARBA00047883"/>
    </source>
</evidence>
<dbReference type="GO" id="GO:0016301">
    <property type="term" value="F:kinase activity"/>
    <property type="evidence" value="ECO:0007669"/>
    <property type="project" value="UniProtKB-KW"/>
</dbReference>
<keyword evidence="14" id="KW-1185">Reference proteome</keyword>
<protein>
    <recommendedName>
        <fullName evidence="9">Thiamine-phosphate synthase</fullName>
        <shortName evidence="9">TP synthase</shortName>
        <shortName evidence="9">TPS</shortName>
        <ecNumber evidence="9">2.5.1.3</ecNumber>
    </recommendedName>
    <alternativeName>
        <fullName evidence="9">Thiamine-phosphate pyrophosphorylase</fullName>
        <shortName evidence="9">TMP pyrophosphorylase</shortName>
        <shortName evidence="9">TMP-PPase</shortName>
    </alternativeName>
</protein>
<accession>A0A0W0TRZ1</accession>
<dbReference type="InterPro" id="IPR036206">
    <property type="entry name" value="ThiamineP_synth_sf"/>
</dbReference>
<feature type="binding site" evidence="9">
    <location>
        <position position="138"/>
    </location>
    <ligand>
        <name>4-amino-2-methyl-5-(diphosphooxymethyl)pyrimidine</name>
        <dbReference type="ChEBI" id="CHEBI:57841"/>
    </ligand>
</feature>
<evidence type="ECO:0000256" key="4">
    <source>
        <dbReference type="ARBA" id="ARBA00022842"/>
    </source>
</evidence>
<dbReference type="GO" id="GO:0004789">
    <property type="term" value="F:thiamine-phosphate diphosphorylase activity"/>
    <property type="evidence" value="ECO:0007669"/>
    <property type="project" value="UniProtKB-UniRule"/>
</dbReference>
<dbReference type="PATRIC" id="fig|448.7.peg.1006"/>
<keyword evidence="5 9" id="KW-0784">Thiamine biosynthesis</keyword>
<organism evidence="13 14">
    <name type="scientific">Legionella erythra</name>
    <dbReference type="NCBI Taxonomy" id="448"/>
    <lineage>
        <taxon>Bacteria</taxon>
        <taxon>Pseudomonadati</taxon>
        <taxon>Pseudomonadota</taxon>
        <taxon>Gammaproteobacteria</taxon>
        <taxon>Legionellales</taxon>
        <taxon>Legionellaceae</taxon>
        <taxon>Legionella</taxon>
    </lineage>
</organism>
<dbReference type="HAMAP" id="MF_00097">
    <property type="entry name" value="TMP_synthase"/>
    <property type="match status" value="1"/>
</dbReference>
<dbReference type="InterPro" id="IPR034291">
    <property type="entry name" value="TMP_synthase"/>
</dbReference>
<evidence type="ECO:0000256" key="7">
    <source>
        <dbReference type="ARBA" id="ARBA00047851"/>
    </source>
</evidence>
<dbReference type="CDD" id="cd00564">
    <property type="entry name" value="TMP_TenI"/>
    <property type="match status" value="1"/>
</dbReference>
<comment type="catalytic activity">
    <reaction evidence="6 9 10">
        <text>4-methyl-5-(2-phosphooxyethyl)-thiazole + 4-amino-2-methyl-5-(diphosphooxymethyl)pyrimidine + H(+) = thiamine phosphate + diphosphate</text>
        <dbReference type="Rhea" id="RHEA:22328"/>
        <dbReference type="ChEBI" id="CHEBI:15378"/>
        <dbReference type="ChEBI" id="CHEBI:33019"/>
        <dbReference type="ChEBI" id="CHEBI:37575"/>
        <dbReference type="ChEBI" id="CHEBI:57841"/>
        <dbReference type="ChEBI" id="CHEBI:58296"/>
        <dbReference type="EC" id="2.5.1.3"/>
    </reaction>
</comment>
<dbReference type="SUPFAM" id="SSF51391">
    <property type="entry name" value="Thiamin phosphate synthase"/>
    <property type="match status" value="1"/>
</dbReference>
<gene>
    <name evidence="13" type="primary">thiDE</name>
    <name evidence="9" type="synonym">thiE</name>
    <name evidence="13" type="ORF">Lery_0960</name>
</gene>
<dbReference type="GO" id="GO:0009229">
    <property type="term" value="P:thiamine diphosphate biosynthetic process"/>
    <property type="evidence" value="ECO:0007669"/>
    <property type="project" value="UniProtKB-UniRule"/>
</dbReference>
<keyword evidence="3 9" id="KW-0479">Metal-binding</keyword>
<dbReference type="GO" id="GO:0005737">
    <property type="term" value="C:cytoplasm"/>
    <property type="evidence" value="ECO:0007669"/>
    <property type="project" value="TreeGrafter"/>
</dbReference>
<feature type="binding site" evidence="9">
    <location>
        <position position="71"/>
    </location>
    <ligand>
        <name>Mg(2+)</name>
        <dbReference type="ChEBI" id="CHEBI:18420"/>
    </ligand>
</feature>
<dbReference type="GO" id="GO:0009228">
    <property type="term" value="P:thiamine biosynthetic process"/>
    <property type="evidence" value="ECO:0007669"/>
    <property type="project" value="UniProtKB-KW"/>
</dbReference>
<dbReference type="AlphaFoldDB" id="A0A0W0TRZ1"/>
<proteinExistence type="inferred from homology"/>
<reference evidence="13 14" key="1">
    <citation type="submission" date="2015-11" db="EMBL/GenBank/DDBJ databases">
        <title>Genomic analysis of 38 Legionella species identifies large and diverse effector repertoires.</title>
        <authorList>
            <person name="Burstein D."/>
            <person name="Amaro F."/>
            <person name="Zusman T."/>
            <person name="Lifshitz Z."/>
            <person name="Cohen O."/>
            <person name="Gilbert J.A."/>
            <person name="Pupko T."/>
            <person name="Shuman H.A."/>
            <person name="Segal G."/>
        </authorList>
    </citation>
    <scope>NUCLEOTIDE SEQUENCE [LARGE SCALE GENOMIC DNA]</scope>
    <source>
        <strain evidence="13 14">SE-32A-C8</strain>
    </source>
</reference>
<evidence type="ECO:0000256" key="9">
    <source>
        <dbReference type="HAMAP-Rule" id="MF_00097"/>
    </source>
</evidence>
<dbReference type="STRING" id="448.Lery_0960"/>
<dbReference type="GO" id="GO:0000287">
    <property type="term" value="F:magnesium ion binding"/>
    <property type="evidence" value="ECO:0007669"/>
    <property type="project" value="UniProtKB-UniRule"/>
</dbReference>
<dbReference type="InterPro" id="IPR022998">
    <property type="entry name" value="ThiamineP_synth_TenI"/>
</dbReference>
<evidence type="ECO:0000256" key="3">
    <source>
        <dbReference type="ARBA" id="ARBA00022723"/>
    </source>
</evidence>
<name>A0A0W0TRZ1_LEGER</name>
<feature type="binding site" evidence="9">
    <location>
        <position position="70"/>
    </location>
    <ligand>
        <name>4-amino-2-methyl-5-(diphosphooxymethyl)pyrimidine</name>
        <dbReference type="ChEBI" id="CHEBI:57841"/>
    </ligand>
</feature>
<comment type="catalytic activity">
    <reaction evidence="8 9 10">
        <text>2-[(2R,5Z)-2-carboxy-4-methylthiazol-5(2H)-ylidene]ethyl phosphate + 4-amino-2-methyl-5-(diphosphooxymethyl)pyrimidine + 2 H(+) = thiamine phosphate + CO2 + diphosphate</text>
        <dbReference type="Rhea" id="RHEA:47844"/>
        <dbReference type="ChEBI" id="CHEBI:15378"/>
        <dbReference type="ChEBI" id="CHEBI:16526"/>
        <dbReference type="ChEBI" id="CHEBI:33019"/>
        <dbReference type="ChEBI" id="CHEBI:37575"/>
        <dbReference type="ChEBI" id="CHEBI:57841"/>
        <dbReference type="ChEBI" id="CHEBI:62899"/>
        <dbReference type="EC" id="2.5.1.3"/>
    </reaction>
</comment>
<dbReference type="RefSeq" id="WP_058526125.1">
    <property type="nucleotide sequence ID" value="NZ_CAAAHY010000044.1"/>
</dbReference>
<dbReference type="EMBL" id="LNYA01000021">
    <property type="protein sequence ID" value="KTC98397.1"/>
    <property type="molecule type" value="Genomic_DNA"/>
</dbReference>
<dbReference type="Gene3D" id="3.20.20.70">
    <property type="entry name" value="Aldolase class I"/>
    <property type="match status" value="1"/>
</dbReference>
<dbReference type="NCBIfam" id="TIGR00693">
    <property type="entry name" value="thiE"/>
    <property type="match status" value="1"/>
</dbReference>